<comment type="caution">
    <text evidence="2">The sequence shown here is derived from an EMBL/GenBank/DDBJ whole genome shotgun (WGS) entry which is preliminary data.</text>
</comment>
<protein>
    <recommendedName>
        <fullName evidence="4">ATP-binding protein</fullName>
    </recommendedName>
</protein>
<keyword evidence="1" id="KW-0732">Signal</keyword>
<gene>
    <name evidence="2" type="ORF">KDK95_17220</name>
</gene>
<evidence type="ECO:0000313" key="3">
    <source>
        <dbReference type="Proteomes" id="UP000676325"/>
    </source>
</evidence>
<keyword evidence="3" id="KW-1185">Reference proteome</keyword>
<dbReference type="Proteomes" id="UP000676325">
    <property type="component" value="Unassembled WGS sequence"/>
</dbReference>
<evidence type="ECO:0000256" key="1">
    <source>
        <dbReference type="SAM" id="SignalP"/>
    </source>
</evidence>
<organism evidence="2 3">
    <name type="scientific">Actinospica acidithermotolerans</name>
    <dbReference type="NCBI Taxonomy" id="2828514"/>
    <lineage>
        <taxon>Bacteria</taxon>
        <taxon>Bacillati</taxon>
        <taxon>Actinomycetota</taxon>
        <taxon>Actinomycetes</taxon>
        <taxon>Catenulisporales</taxon>
        <taxon>Actinospicaceae</taxon>
        <taxon>Actinospica</taxon>
    </lineage>
</organism>
<dbReference type="EMBL" id="JAGSOH010000048">
    <property type="protein sequence ID" value="MBR7828061.1"/>
    <property type="molecule type" value="Genomic_DNA"/>
</dbReference>
<evidence type="ECO:0000313" key="2">
    <source>
        <dbReference type="EMBL" id="MBR7828061.1"/>
    </source>
</evidence>
<feature type="signal peptide" evidence="1">
    <location>
        <begin position="1"/>
        <end position="24"/>
    </location>
</feature>
<feature type="chain" id="PRO_5039665615" description="ATP-binding protein" evidence="1">
    <location>
        <begin position="25"/>
        <end position="126"/>
    </location>
</feature>
<dbReference type="RefSeq" id="WP_212519202.1">
    <property type="nucleotide sequence ID" value="NZ_JAGSOH010000048.1"/>
</dbReference>
<dbReference type="AlphaFoldDB" id="A0A941EAN7"/>
<sequence>MSHAGRRIASAAAVTAAIAVPVVAAASAQADSLPVVGSLPAVGTLAQGLPVGDAIPVNGMLGSVNGGNPLSTLPVQNLPVVGGAVQNLPLVGGQSSAADAPAQAAAPVEQAAQQLPAQAYVAKHKA</sequence>
<reference evidence="2" key="1">
    <citation type="submission" date="2021-04" db="EMBL/GenBank/DDBJ databases">
        <title>Genome based classification of Actinospica acidithermotolerans sp. nov., an actinobacterium isolated from an Indonesian hot spring.</title>
        <authorList>
            <person name="Kusuma A.B."/>
            <person name="Putra K.E."/>
            <person name="Nafisah S."/>
            <person name="Loh J."/>
            <person name="Nouioui I."/>
            <person name="Goodfellow M."/>
        </authorList>
    </citation>
    <scope>NUCLEOTIDE SEQUENCE</scope>
    <source>
        <strain evidence="2">MGRD01-02</strain>
    </source>
</reference>
<proteinExistence type="predicted"/>
<name>A0A941EAN7_9ACTN</name>
<accession>A0A941EAN7</accession>
<evidence type="ECO:0008006" key="4">
    <source>
        <dbReference type="Google" id="ProtNLM"/>
    </source>
</evidence>